<accession>A0A554VGT4</accession>
<proteinExistence type="predicted"/>
<evidence type="ECO:0000313" key="3">
    <source>
        <dbReference type="Proteomes" id="UP000318833"/>
    </source>
</evidence>
<reference evidence="2 3" key="1">
    <citation type="submission" date="2019-07" db="EMBL/GenBank/DDBJ databases">
        <title>The draft genome sequence of Aquimarina algiphila M91.</title>
        <authorList>
            <person name="Meng X."/>
        </authorList>
    </citation>
    <scope>NUCLEOTIDE SEQUENCE [LARGE SCALE GENOMIC DNA]</scope>
    <source>
        <strain evidence="2 3">M91</strain>
    </source>
</reference>
<keyword evidence="3" id="KW-1185">Reference proteome</keyword>
<gene>
    <name evidence="2" type="ORF">FOF46_18610</name>
</gene>
<dbReference type="EMBL" id="VLNR01000043">
    <property type="protein sequence ID" value="TSE06620.1"/>
    <property type="molecule type" value="Genomic_DNA"/>
</dbReference>
<keyword evidence="1" id="KW-0732">Signal</keyword>
<name>A0A554VGT4_9FLAO</name>
<protein>
    <submittedName>
        <fullName evidence="2">Uncharacterized protein</fullName>
    </submittedName>
</protein>
<dbReference type="RefSeq" id="WP_143917501.1">
    <property type="nucleotide sequence ID" value="NZ_CANMIK010000001.1"/>
</dbReference>
<dbReference type="Proteomes" id="UP000318833">
    <property type="component" value="Unassembled WGS sequence"/>
</dbReference>
<dbReference type="OrthoDB" id="678278at2"/>
<evidence type="ECO:0000256" key="1">
    <source>
        <dbReference type="SAM" id="SignalP"/>
    </source>
</evidence>
<evidence type="ECO:0000313" key="2">
    <source>
        <dbReference type="EMBL" id="TSE06620.1"/>
    </source>
</evidence>
<feature type="signal peptide" evidence="1">
    <location>
        <begin position="1"/>
        <end position="21"/>
    </location>
</feature>
<feature type="chain" id="PRO_5022115020" evidence="1">
    <location>
        <begin position="22"/>
        <end position="126"/>
    </location>
</feature>
<dbReference type="AlphaFoldDB" id="A0A554VGT4"/>
<organism evidence="2 3">
    <name type="scientific">Aquimarina algiphila</name>
    <dbReference type="NCBI Taxonomy" id="2047982"/>
    <lineage>
        <taxon>Bacteria</taxon>
        <taxon>Pseudomonadati</taxon>
        <taxon>Bacteroidota</taxon>
        <taxon>Flavobacteriia</taxon>
        <taxon>Flavobacteriales</taxon>
        <taxon>Flavobacteriaceae</taxon>
        <taxon>Aquimarina</taxon>
    </lineage>
</organism>
<comment type="caution">
    <text evidence="2">The sequence shown here is derived from an EMBL/GenBank/DDBJ whole genome shotgun (WGS) entry which is preliminary data.</text>
</comment>
<sequence>MKKEYLILVLIMLGFMSHAQAIAPLVTGQNPNYKIAMNKVINNNHKYTLQQGTTVQQTYKAIDPLEEKRELRSRKKQHRSQRAYWRHQRKLKRIENTQYYDYGYYDRSYYRNTWLSLGLWGACTVW</sequence>